<feature type="transmembrane region" description="Helical" evidence="1">
    <location>
        <begin position="63"/>
        <end position="81"/>
    </location>
</feature>
<evidence type="ECO:0000256" key="1">
    <source>
        <dbReference type="SAM" id="Phobius"/>
    </source>
</evidence>
<evidence type="ECO:0000313" key="3">
    <source>
        <dbReference type="Proteomes" id="UP000305939"/>
    </source>
</evidence>
<accession>A0A4S3LXR2</accession>
<dbReference type="Proteomes" id="UP000305939">
    <property type="component" value="Unassembled WGS sequence"/>
</dbReference>
<sequence length="89" mass="10352">MKYFLPTLLLSLLLTLLASVMKVLHWAGAPLVLDLAFVLLIVYTILGLSDLWRNKNIKTSEKLLWTLSFLVFLWFSGLLYYKKEYKKAV</sequence>
<dbReference type="EMBL" id="SSMC01000004">
    <property type="protein sequence ID" value="THD65862.1"/>
    <property type="molecule type" value="Genomic_DNA"/>
</dbReference>
<feature type="transmembrane region" description="Helical" evidence="1">
    <location>
        <begin position="28"/>
        <end position="51"/>
    </location>
</feature>
<dbReference type="AlphaFoldDB" id="A0A4S3LXR2"/>
<gene>
    <name evidence="2" type="ORF">E7Z59_14880</name>
</gene>
<proteinExistence type="predicted"/>
<protein>
    <recommendedName>
        <fullName evidence="4">Cardiolipin synthase N-terminal domain-containing protein</fullName>
    </recommendedName>
</protein>
<dbReference type="RefSeq" id="WP_136337145.1">
    <property type="nucleotide sequence ID" value="NZ_QXMP01000016.1"/>
</dbReference>
<name>A0A4S3LXR2_9FLAO</name>
<keyword evidence="3" id="KW-1185">Reference proteome</keyword>
<keyword evidence="1" id="KW-1133">Transmembrane helix</keyword>
<comment type="caution">
    <text evidence="2">The sequence shown here is derived from an EMBL/GenBank/DDBJ whole genome shotgun (WGS) entry which is preliminary data.</text>
</comment>
<evidence type="ECO:0000313" key="2">
    <source>
        <dbReference type="EMBL" id="THD65862.1"/>
    </source>
</evidence>
<organism evidence="2 3">
    <name type="scientific">Robertkochia marina</name>
    <dbReference type="NCBI Taxonomy" id="1227945"/>
    <lineage>
        <taxon>Bacteria</taxon>
        <taxon>Pseudomonadati</taxon>
        <taxon>Bacteroidota</taxon>
        <taxon>Flavobacteriia</taxon>
        <taxon>Flavobacteriales</taxon>
        <taxon>Flavobacteriaceae</taxon>
        <taxon>Robertkochia</taxon>
    </lineage>
</organism>
<reference evidence="2 3" key="1">
    <citation type="submission" date="2019-04" db="EMBL/GenBank/DDBJ databases">
        <title>Draft genome sequence of Robertkochia marina CC-AMO-30D.</title>
        <authorList>
            <person name="Hameed A."/>
            <person name="Lin S.-Y."/>
            <person name="Shahina M."/>
            <person name="Lai W.-A."/>
            <person name="Young C.-C."/>
        </authorList>
    </citation>
    <scope>NUCLEOTIDE SEQUENCE [LARGE SCALE GENOMIC DNA]</scope>
    <source>
        <strain evidence="2 3">CC-AMO-30D</strain>
    </source>
</reference>
<keyword evidence="1" id="KW-0812">Transmembrane</keyword>
<keyword evidence="1" id="KW-0472">Membrane</keyword>
<evidence type="ECO:0008006" key="4">
    <source>
        <dbReference type="Google" id="ProtNLM"/>
    </source>
</evidence>